<dbReference type="EMBL" id="BK015368">
    <property type="protein sequence ID" value="DAE03564.1"/>
    <property type="molecule type" value="Genomic_DNA"/>
</dbReference>
<sequence length="56" mass="6272">MMEYVLKCGSMYVTTDNQFTTNVEEALVFIDMETASEHPLVVMGQATVVVRENAVE</sequence>
<organism evidence="1">
    <name type="scientific">Siphoviridae sp. ctpoI7</name>
    <dbReference type="NCBI Taxonomy" id="2825678"/>
    <lineage>
        <taxon>Viruses</taxon>
        <taxon>Duplodnaviria</taxon>
        <taxon>Heunggongvirae</taxon>
        <taxon>Uroviricota</taxon>
        <taxon>Caudoviricetes</taxon>
    </lineage>
</organism>
<proteinExistence type="predicted"/>
<accession>A0A8S5PBH2</accession>
<evidence type="ECO:0000313" key="1">
    <source>
        <dbReference type="EMBL" id="DAE03564.1"/>
    </source>
</evidence>
<name>A0A8S5PBH2_9CAUD</name>
<protein>
    <submittedName>
        <fullName evidence="1">Uncharacterized protein</fullName>
    </submittedName>
</protein>
<reference evidence="1" key="1">
    <citation type="journal article" date="2021" name="Proc. Natl. Acad. Sci. U.S.A.">
        <title>A Catalog of Tens of Thousands of Viruses from Human Metagenomes Reveals Hidden Associations with Chronic Diseases.</title>
        <authorList>
            <person name="Tisza M.J."/>
            <person name="Buck C.B."/>
        </authorList>
    </citation>
    <scope>NUCLEOTIDE SEQUENCE</scope>
    <source>
        <strain evidence="1">CtpoI7</strain>
    </source>
</reference>